<evidence type="ECO:0000256" key="5">
    <source>
        <dbReference type="ARBA" id="ARBA00022989"/>
    </source>
</evidence>
<keyword evidence="6 11" id="KW-0472">Membrane</keyword>
<dbReference type="InterPro" id="IPR003660">
    <property type="entry name" value="HAMP_dom"/>
</dbReference>
<evidence type="ECO:0000256" key="11">
    <source>
        <dbReference type="SAM" id="Phobius"/>
    </source>
</evidence>
<dbReference type="SMART" id="SM00283">
    <property type="entry name" value="MA"/>
    <property type="match status" value="1"/>
</dbReference>
<evidence type="ECO:0000259" key="14">
    <source>
        <dbReference type="PROSITE" id="PS50885"/>
    </source>
</evidence>
<dbReference type="SMART" id="SM01049">
    <property type="entry name" value="Cache_2"/>
    <property type="match status" value="1"/>
</dbReference>
<dbReference type="PROSITE" id="PS50111">
    <property type="entry name" value="CHEMOTAXIS_TRANSDUC_2"/>
    <property type="match status" value="1"/>
</dbReference>
<evidence type="ECO:0000256" key="7">
    <source>
        <dbReference type="ARBA" id="ARBA00023224"/>
    </source>
</evidence>
<feature type="domain" description="T-SNARE coiled-coil homology" evidence="13">
    <location>
        <begin position="474"/>
        <end position="536"/>
    </location>
</feature>
<dbReference type="SUPFAM" id="SSF158472">
    <property type="entry name" value="HAMP domain-like"/>
    <property type="match status" value="1"/>
</dbReference>
<dbReference type="SUPFAM" id="SSF58104">
    <property type="entry name" value="Methyl-accepting chemotaxis protein (MCP) signaling domain"/>
    <property type="match status" value="1"/>
</dbReference>
<dbReference type="Gene3D" id="3.30.450.20">
    <property type="entry name" value="PAS domain"/>
    <property type="match status" value="1"/>
</dbReference>
<gene>
    <name evidence="15" type="ORF">JHL17_02015</name>
</gene>
<dbReference type="InterPro" id="IPR004090">
    <property type="entry name" value="Chemotax_Me-accpt_rcpt"/>
</dbReference>
<evidence type="ECO:0000256" key="9">
    <source>
        <dbReference type="PROSITE-ProRule" id="PRU00284"/>
    </source>
</evidence>
<dbReference type="Pfam" id="PF17200">
    <property type="entry name" value="sCache_2"/>
    <property type="match status" value="1"/>
</dbReference>
<evidence type="ECO:0000256" key="10">
    <source>
        <dbReference type="SAM" id="Coils"/>
    </source>
</evidence>
<feature type="transmembrane region" description="Helical" evidence="11">
    <location>
        <begin position="209"/>
        <end position="227"/>
    </location>
</feature>
<sequence>MHHPGVASSHLKWNRAMIGKFHSIKTKLLILQGLFLVTILVAGIWSATSKRETMVEGYRNSIQAVVQTSLSIIKAYDARAAKGEFSREEAQIRAKGALRALRFFGNEYMFGYEFDGTNVFHGVRPDLEGTRKLADFKDSNGVLVIRGLIDSARTGDGTLIYNFPKAGGTEPMPKLAYAAIYEPWGWMIGTGVYIDEVDAAFRSTLIETLAVTVAAALLLGLVGFRLVSRIGMGLDGIATATGRIAKGDLVARVAGTDRGDEVGALARSVETLRLSAIEAEDLRRRHAALEREAEEARRATMARLADEFEGTVGALVQAVAESAGRLTHTSGAMSSGAEQTTSLMDVAARAAETTSGNVQAVAGATEELAASIREIAQQIAESTTGSARAVEDVRRTYALIEQLDGVAKRTVEVVDLIRSIAEQTNLLALNATIEAARAGEAGKGFAVVANEVKSLANQTAKATDDVQAQIAAMTNATSSVVEAMRGVGGVIETVNTVASSISAAIEEQGAATRDISQNVNEAAQGVTSVSNSLTKVCSHATATGQASAEVAAAARSVGERADRMLGEVSAFVARIRQG</sequence>
<keyword evidence="5 11" id="KW-1133">Transmembrane helix</keyword>
<dbReference type="RefSeq" id="WP_200190383.1">
    <property type="nucleotide sequence ID" value="NZ_JAENHM010000007.1"/>
</dbReference>
<dbReference type="CDD" id="cd06225">
    <property type="entry name" value="HAMP"/>
    <property type="match status" value="1"/>
</dbReference>
<dbReference type="PANTHER" id="PTHR32089">
    <property type="entry name" value="METHYL-ACCEPTING CHEMOTAXIS PROTEIN MCPB"/>
    <property type="match status" value="1"/>
</dbReference>
<evidence type="ECO:0000259" key="13">
    <source>
        <dbReference type="PROSITE" id="PS50192"/>
    </source>
</evidence>
<keyword evidence="4 11" id="KW-0812">Transmembrane</keyword>
<keyword evidence="16" id="KW-1185">Reference proteome</keyword>
<dbReference type="PRINTS" id="PR00260">
    <property type="entry name" value="CHEMTRNSDUCR"/>
</dbReference>
<feature type="coiled-coil region" evidence="10">
    <location>
        <begin position="272"/>
        <end position="299"/>
    </location>
</feature>
<feature type="domain" description="Methyl-accepting transducer" evidence="12">
    <location>
        <begin position="322"/>
        <end position="551"/>
    </location>
</feature>
<evidence type="ECO:0000256" key="4">
    <source>
        <dbReference type="ARBA" id="ARBA00022692"/>
    </source>
</evidence>
<keyword evidence="7 9" id="KW-0807">Transducer</keyword>
<dbReference type="PROSITE" id="PS50885">
    <property type="entry name" value="HAMP"/>
    <property type="match status" value="1"/>
</dbReference>
<reference evidence="16" key="1">
    <citation type="submission" date="2021-01" db="EMBL/GenBank/DDBJ databases">
        <title>Genome public.</title>
        <authorList>
            <person name="Liu C."/>
            <person name="Sun Q."/>
        </authorList>
    </citation>
    <scope>NUCLEOTIDE SEQUENCE [LARGE SCALE GENOMIC DNA]</scope>
    <source>
        <strain evidence="16">YIM B02556</strain>
    </source>
</reference>
<accession>A0ABS1EYH8</accession>
<organism evidence="15 16">
    <name type="scientific">Azospirillum endophyticum</name>
    <dbReference type="NCBI Taxonomy" id="2800326"/>
    <lineage>
        <taxon>Bacteria</taxon>
        <taxon>Pseudomonadati</taxon>
        <taxon>Pseudomonadota</taxon>
        <taxon>Alphaproteobacteria</taxon>
        <taxon>Rhodospirillales</taxon>
        <taxon>Azospirillaceae</taxon>
        <taxon>Azospirillum</taxon>
    </lineage>
</organism>
<comment type="subcellular location">
    <subcellularLocation>
        <location evidence="1">Cell inner membrane</location>
        <topology evidence="1">Multi-pass membrane protein</topology>
    </subcellularLocation>
</comment>
<dbReference type="InterPro" id="IPR000727">
    <property type="entry name" value="T_SNARE_dom"/>
</dbReference>
<keyword evidence="3" id="KW-0997">Cell inner membrane</keyword>
<protein>
    <submittedName>
        <fullName evidence="15">Cache domain-containing protein</fullName>
    </submittedName>
</protein>
<evidence type="ECO:0000256" key="8">
    <source>
        <dbReference type="ARBA" id="ARBA00029447"/>
    </source>
</evidence>
<keyword evidence="2" id="KW-1003">Cell membrane</keyword>
<feature type="domain" description="HAMP" evidence="14">
    <location>
        <begin position="228"/>
        <end position="281"/>
    </location>
</feature>
<dbReference type="InterPro" id="IPR033480">
    <property type="entry name" value="sCache_2"/>
</dbReference>
<dbReference type="InterPro" id="IPR004089">
    <property type="entry name" value="MCPsignal_dom"/>
</dbReference>
<evidence type="ECO:0000256" key="1">
    <source>
        <dbReference type="ARBA" id="ARBA00004429"/>
    </source>
</evidence>
<dbReference type="EMBL" id="JAENHM010000007">
    <property type="protein sequence ID" value="MBK1836177.1"/>
    <property type="molecule type" value="Genomic_DNA"/>
</dbReference>
<dbReference type="Gene3D" id="1.10.287.950">
    <property type="entry name" value="Methyl-accepting chemotaxis protein"/>
    <property type="match status" value="1"/>
</dbReference>
<dbReference type="Proteomes" id="UP000652760">
    <property type="component" value="Unassembled WGS sequence"/>
</dbReference>
<evidence type="ECO:0000256" key="2">
    <source>
        <dbReference type="ARBA" id="ARBA00022475"/>
    </source>
</evidence>
<name>A0ABS1EYH8_9PROT</name>
<evidence type="ECO:0000256" key="6">
    <source>
        <dbReference type="ARBA" id="ARBA00023136"/>
    </source>
</evidence>
<dbReference type="Pfam" id="PF00672">
    <property type="entry name" value="HAMP"/>
    <property type="match status" value="1"/>
</dbReference>
<dbReference type="PROSITE" id="PS50192">
    <property type="entry name" value="T_SNARE"/>
    <property type="match status" value="1"/>
</dbReference>
<keyword evidence="10" id="KW-0175">Coiled coil</keyword>
<comment type="caution">
    <text evidence="15">The sequence shown here is derived from an EMBL/GenBank/DDBJ whole genome shotgun (WGS) entry which is preliminary data.</text>
</comment>
<proteinExistence type="inferred from homology"/>
<evidence type="ECO:0000256" key="3">
    <source>
        <dbReference type="ARBA" id="ARBA00022519"/>
    </source>
</evidence>
<dbReference type="Gene3D" id="1.10.8.500">
    <property type="entry name" value="HAMP domain in histidine kinase"/>
    <property type="match status" value="1"/>
</dbReference>
<evidence type="ECO:0000259" key="12">
    <source>
        <dbReference type="PROSITE" id="PS50111"/>
    </source>
</evidence>
<dbReference type="Pfam" id="PF00015">
    <property type="entry name" value="MCPsignal"/>
    <property type="match status" value="1"/>
</dbReference>
<comment type="similarity">
    <text evidence="8">Belongs to the methyl-accepting chemotaxis (MCP) protein family.</text>
</comment>
<dbReference type="PANTHER" id="PTHR32089:SF112">
    <property type="entry name" value="LYSOZYME-LIKE PROTEIN-RELATED"/>
    <property type="match status" value="1"/>
</dbReference>
<evidence type="ECO:0000313" key="16">
    <source>
        <dbReference type="Proteomes" id="UP000652760"/>
    </source>
</evidence>
<evidence type="ECO:0000313" key="15">
    <source>
        <dbReference type="EMBL" id="MBK1836177.1"/>
    </source>
</evidence>